<reference evidence="4 5" key="1">
    <citation type="journal article" date="2020" name="Front. Microbiol.">
        <title>Genetic Organization of the aprX-lipA2 Operon Affects the Proteolytic Potential of Pseudomonas Species in Milk.</title>
        <authorList>
            <person name="Maier C."/>
            <person name="Huptas C."/>
            <person name="von Neubeck M."/>
            <person name="Scherer S."/>
            <person name="Wenning M."/>
            <person name="Lucking G."/>
        </authorList>
    </citation>
    <scope>NUCLEOTIDE SEQUENCE [LARGE SCALE GENOMIC DNA]</scope>
    <source>
        <strain evidence="3 5">WS 5404</strain>
        <strain evidence="2 4">WS 5405</strain>
    </source>
</reference>
<evidence type="ECO:0000313" key="5">
    <source>
        <dbReference type="Proteomes" id="UP000586252"/>
    </source>
</evidence>
<dbReference type="Pfam" id="PF05016">
    <property type="entry name" value="ParE_toxin"/>
    <property type="match status" value="1"/>
</dbReference>
<accession>A0A219A8M4</accession>
<dbReference type="InterPro" id="IPR052747">
    <property type="entry name" value="TA_system_RelE_toxin"/>
</dbReference>
<dbReference type="EMBL" id="JAAQYH010000002">
    <property type="protein sequence ID" value="NNA71698.1"/>
    <property type="molecule type" value="Genomic_DNA"/>
</dbReference>
<proteinExistence type="predicted"/>
<evidence type="ECO:0000313" key="3">
    <source>
        <dbReference type="EMBL" id="NNA78298.1"/>
    </source>
</evidence>
<gene>
    <name evidence="2" type="ORF">HBO13_03455</name>
    <name evidence="3" type="ORF">HBO30_06150</name>
</gene>
<name>A0A219A8M4_9PSED</name>
<evidence type="ECO:0000313" key="4">
    <source>
        <dbReference type="Proteomes" id="UP000535954"/>
    </source>
</evidence>
<dbReference type="PANTHER" id="PTHR38813">
    <property type="match status" value="1"/>
</dbReference>
<dbReference type="PANTHER" id="PTHR38813:SF1">
    <property type="entry name" value="TOXIN RELE1-RELATED"/>
    <property type="match status" value="1"/>
</dbReference>
<protein>
    <submittedName>
        <fullName evidence="3">Type II toxin-antitoxin system RelE/ParE family toxin</fullName>
    </submittedName>
</protein>
<dbReference type="AlphaFoldDB" id="A0A219A8M4"/>
<sequence length="103" mass="12025">MNSIQWTRKAVKQLLRLHSYHQQQVRDAVSALEHMPDAINVKVLVNHPHSYRLRVGHYRVLFDWDGSIQVVSIQEVKKRDERTYCRTDHPQYAGQASLCGDSL</sequence>
<dbReference type="Proteomes" id="UP000586252">
    <property type="component" value="Unassembled WGS sequence"/>
</dbReference>
<evidence type="ECO:0000313" key="2">
    <source>
        <dbReference type="EMBL" id="NNA71698.1"/>
    </source>
</evidence>
<keyword evidence="1" id="KW-1277">Toxin-antitoxin system</keyword>
<dbReference type="EMBL" id="JAAQYI010000003">
    <property type="protein sequence ID" value="NNA78298.1"/>
    <property type="molecule type" value="Genomic_DNA"/>
</dbReference>
<evidence type="ECO:0000256" key="1">
    <source>
        <dbReference type="ARBA" id="ARBA00022649"/>
    </source>
</evidence>
<organism evidence="3 5">
    <name type="scientific">Pseudomonas lactis</name>
    <dbReference type="NCBI Taxonomy" id="1615674"/>
    <lineage>
        <taxon>Bacteria</taxon>
        <taxon>Pseudomonadati</taxon>
        <taxon>Pseudomonadota</taxon>
        <taxon>Gammaproteobacteria</taxon>
        <taxon>Pseudomonadales</taxon>
        <taxon>Pseudomonadaceae</taxon>
        <taxon>Pseudomonas</taxon>
    </lineage>
</organism>
<dbReference type="InterPro" id="IPR035093">
    <property type="entry name" value="RelE/ParE_toxin_dom_sf"/>
</dbReference>
<dbReference type="Gene3D" id="3.30.2310.20">
    <property type="entry name" value="RelE-like"/>
    <property type="match status" value="1"/>
</dbReference>
<dbReference type="Proteomes" id="UP000535954">
    <property type="component" value="Unassembled WGS sequence"/>
</dbReference>
<dbReference type="InterPro" id="IPR007712">
    <property type="entry name" value="RelE/ParE_toxin"/>
</dbReference>
<comment type="caution">
    <text evidence="3">The sequence shown here is derived from an EMBL/GenBank/DDBJ whole genome shotgun (WGS) entry which is preliminary data.</text>
</comment>
<dbReference type="SUPFAM" id="SSF143011">
    <property type="entry name" value="RelE-like"/>
    <property type="match status" value="1"/>
</dbReference>